<dbReference type="Gene3D" id="3.40.50.200">
    <property type="entry name" value="Peptidase S8/S53 domain"/>
    <property type="match status" value="1"/>
</dbReference>
<feature type="domain" description="P/Homo B" evidence="12">
    <location>
        <begin position="572"/>
        <end position="696"/>
    </location>
</feature>
<keyword evidence="4 9" id="KW-0645">Protease</keyword>
<comment type="similarity">
    <text evidence="2 9">Belongs to the peptidase S8 family.</text>
</comment>
<dbReference type="Pfam" id="PF00082">
    <property type="entry name" value="Peptidase_S8"/>
    <property type="match status" value="1"/>
</dbReference>
<dbReference type="AlphaFoldDB" id="A0A7W3YTU9"/>
<dbReference type="PROSITE" id="PS51892">
    <property type="entry name" value="SUBTILASE"/>
    <property type="match status" value="1"/>
</dbReference>
<dbReference type="InterPro" id="IPR034176">
    <property type="entry name" value="Peptidases_S8_13"/>
</dbReference>
<dbReference type="GO" id="GO:0005576">
    <property type="term" value="C:extracellular region"/>
    <property type="evidence" value="ECO:0007669"/>
    <property type="project" value="UniProtKB-SubCell"/>
</dbReference>
<dbReference type="InterPro" id="IPR008979">
    <property type="entry name" value="Galactose-bd-like_sf"/>
</dbReference>
<dbReference type="CDD" id="cd07496">
    <property type="entry name" value="Peptidases_S8_13"/>
    <property type="match status" value="1"/>
</dbReference>
<evidence type="ECO:0000256" key="3">
    <source>
        <dbReference type="ARBA" id="ARBA00022525"/>
    </source>
</evidence>
<evidence type="ECO:0000256" key="2">
    <source>
        <dbReference type="ARBA" id="ARBA00011073"/>
    </source>
</evidence>
<reference evidence="13 14" key="1">
    <citation type="submission" date="2020-08" db="EMBL/GenBank/DDBJ databases">
        <title>Stenotrophomonas sp. W1S232.</title>
        <authorList>
            <person name="Deng Y."/>
        </authorList>
    </citation>
    <scope>NUCLEOTIDE SEQUENCE [LARGE SCALE GENOMIC DNA]</scope>
    <source>
        <strain evidence="13 14">W1S232</strain>
    </source>
</reference>
<dbReference type="InterPro" id="IPR002884">
    <property type="entry name" value="P_dom"/>
</dbReference>
<evidence type="ECO:0000256" key="11">
    <source>
        <dbReference type="SAM" id="SignalP"/>
    </source>
</evidence>
<dbReference type="Proteomes" id="UP000550609">
    <property type="component" value="Unassembled WGS sequence"/>
</dbReference>
<dbReference type="FunFam" id="2.60.120.380:FF:000013">
    <property type="entry name" value="Alkaline serine protease"/>
    <property type="match status" value="1"/>
</dbReference>
<dbReference type="Gene3D" id="2.60.120.380">
    <property type="match status" value="1"/>
</dbReference>
<gene>
    <name evidence="13" type="ORF">H4O09_00125</name>
</gene>
<evidence type="ECO:0000313" key="13">
    <source>
        <dbReference type="EMBL" id="MBB1115472.1"/>
    </source>
</evidence>
<keyword evidence="5 11" id="KW-0732">Signal</keyword>
<feature type="active site" description="Charge relay system" evidence="9">
    <location>
        <position position="398"/>
    </location>
</feature>
<dbReference type="InterPro" id="IPR050131">
    <property type="entry name" value="Peptidase_S8_subtilisin-like"/>
</dbReference>
<dbReference type="InterPro" id="IPR036852">
    <property type="entry name" value="Peptidase_S8/S53_dom_sf"/>
</dbReference>
<dbReference type="PROSITE" id="PS51829">
    <property type="entry name" value="P_HOMO_B"/>
    <property type="match status" value="1"/>
</dbReference>
<dbReference type="InterPro" id="IPR023828">
    <property type="entry name" value="Peptidase_S8_Ser-AS"/>
</dbReference>
<dbReference type="InterPro" id="IPR000209">
    <property type="entry name" value="Peptidase_S8/S53_dom"/>
</dbReference>
<evidence type="ECO:0000256" key="10">
    <source>
        <dbReference type="SAM" id="MobiDB-lite"/>
    </source>
</evidence>
<keyword evidence="6 9" id="KW-0378">Hydrolase</keyword>
<evidence type="ECO:0000259" key="12">
    <source>
        <dbReference type="PROSITE" id="PS51829"/>
    </source>
</evidence>
<sequence>MTHVTHRRALTIFGATVLTSLLLATPGFAAQVNLSGLQSAETHQAFIVKYRDAEVATSAARSSVLSRSLAAAVKGMPVRNGRAVALTRVRELAVGPTLVRADRALDRVEAEQLMRAIAADPAVEYVEVDQILHPAWTPNDPSLNSQWGFVGTYGIKAQQAWDLARGAGTVIAILDTGSTSHPDLNANTLAGYDFITSSSVAGDGGGRDSDASDPGDFTPGYNSSWHGTHVAGTAAAVTNNATGGAGTAPEAKLVHARVLGRGGGATSDIADAVIWASGGTVSGVPANPNPAEAINLSLGGSGTCGTTMQNAINGAVSRGTTVVIAAGNSNANTSNFTPANCANVIAVASTTNTGARSSFSNYGALIDIAAPGSSIYSTLNSGTTTPGNPSYASYNGTSMATPHVAGVVALMQSAASCALTPAQIETIIKNTATPFPSTPDQVIGPGILNAQAAVQGAIAACGGGGTPDPEPTPGGLQNGVPVTGVSGAASSTTYWTVNVPAGASNLVIASSGGTGDADLYVRAGSQPTTSTYDCRPYLSGNNETCTIASPVAGTYHVMLRGYSAYSGVSLRASWQTGGGGGGSSQTYTNGTDVTISDNTTVESAIAVSGRSGNALASTPVVVDIRHTYKGDLKVDVVGPSGTLYNIHNYTGTSTDNVQGTFNLNLSNEPKNGNWRLRVHDRAGGDTGYINSWSITF</sequence>
<feature type="chain" id="PRO_5030542846" evidence="11">
    <location>
        <begin position="30"/>
        <end position="696"/>
    </location>
</feature>
<feature type="signal peptide" evidence="11">
    <location>
        <begin position="1"/>
        <end position="29"/>
    </location>
</feature>
<feature type="active site" description="Charge relay system" evidence="9">
    <location>
        <position position="175"/>
    </location>
</feature>
<accession>A0A7W3YTU9</accession>
<dbReference type="EMBL" id="JACIUV010000001">
    <property type="protein sequence ID" value="MBB1115472.1"/>
    <property type="molecule type" value="Genomic_DNA"/>
</dbReference>
<organism evidence="13 14">
    <name type="scientific">Stenotrophomonas koreensis</name>
    <dbReference type="NCBI Taxonomy" id="266128"/>
    <lineage>
        <taxon>Bacteria</taxon>
        <taxon>Pseudomonadati</taxon>
        <taxon>Pseudomonadota</taxon>
        <taxon>Gammaproteobacteria</taxon>
        <taxon>Lysobacterales</taxon>
        <taxon>Lysobacteraceae</taxon>
        <taxon>Stenotrophomonas</taxon>
    </lineage>
</organism>
<dbReference type="Pfam" id="PF04151">
    <property type="entry name" value="PPC"/>
    <property type="match status" value="1"/>
</dbReference>
<evidence type="ECO:0000313" key="14">
    <source>
        <dbReference type="Proteomes" id="UP000550609"/>
    </source>
</evidence>
<protein>
    <submittedName>
        <fullName evidence="13">S8 family serine peptidase</fullName>
    </submittedName>
</protein>
<dbReference type="PROSITE" id="PS00138">
    <property type="entry name" value="SUBTILASE_SER"/>
    <property type="match status" value="1"/>
</dbReference>
<dbReference type="PRINTS" id="PR00723">
    <property type="entry name" value="SUBTILISIN"/>
</dbReference>
<dbReference type="PANTHER" id="PTHR43806">
    <property type="entry name" value="PEPTIDASE S8"/>
    <property type="match status" value="1"/>
</dbReference>
<keyword evidence="3" id="KW-0964">Secreted</keyword>
<evidence type="ECO:0000256" key="9">
    <source>
        <dbReference type="PROSITE-ProRule" id="PRU01240"/>
    </source>
</evidence>
<evidence type="ECO:0000256" key="1">
    <source>
        <dbReference type="ARBA" id="ARBA00004613"/>
    </source>
</evidence>
<dbReference type="InterPro" id="IPR022398">
    <property type="entry name" value="Peptidase_S8_His-AS"/>
</dbReference>
<dbReference type="GO" id="GO:0006508">
    <property type="term" value="P:proteolysis"/>
    <property type="evidence" value="ECO:0007669"/>
    <property type="project" value="UniProtKB-KW"/>
</dbReference>
<evidence type="ECO:0000256" key="4">
    <source>
        <dbReference type="ARBA" id="ARBA00022670"/>
    </source>
</evidence>
<name>A0A7W3YTU9_9GAMM</name>
<dbReference type="PROSITE" id="PS00137">
    <property type="entry name" value="SUBTILASE_HIS"/>
    <property type="match status" value="1"/>
</dbReference>
<dbReference type="GO" id="GO:0004252">
    <property type="term" value="F:serine-type endopeptidase activity"/>
    <property type="evidence" value="ECO:0007669"/>
    <property type="project" value="UniProtKB-UniRule"/>
</dbReference>
<dbReference type="Gene3D" id="2.60.120.260">
    <property type="entry name" value="Galactose-binding domain-like"/>
    <property type="match status" value="1"/>
</dbReference>
<comment type="caution">
    <text evidence="13">The sequence shown here is derived from an EMBL/GenBank/DDBJ whole genome shotgun (WGS) entry which is preliminary data.</text>
</comment>
<comment type="subcellular location">
    <subcellularLocation>
        <location evidence="1">Secreted</location>
    </subcellularLocation>
</comment>
<evidence type="ECO:0000256" key="7">
    <source>
        <dbReference type="ARBA" id="ARBA00022825"/>
    </source>
</evidence>
<dbReference type="SUPFAM" id="SSF49785">
    <property type="entry name" value="Galactose-binding domain-like"/>
    <property type="match status" value="1"/>
</dbReference>
<dbReference type="SUPFAM" id="SSF52743">
    <property type="entry name" value="Subtilisin-like"/>
    <property type="match status" value="1"/>
</dbReference>
<dbReference type="Pfam" id="PF01483">
    <property type="entry name" value="P_proprotein"/>
    <property type="match status" value="1"/>
</dbReference>
<feature type="region of interest" description="Disordered" evidence="10">
    <location>
        <begin position="201"/>
        <end position="221"/>
    </location>
</feature>
<dbReference type="InterPro" id="IPR007280">
    <property type="entry name" value="Peptidase_C_arc/bac"/>
</dbReference>
<feature type="active site" description="Charge relay system" evidence="9">
    <location>
        <position position="226"/>
    </location>
</feature>
<dbReference type="InterPro" id="IPR015500">
    <property type="entry name" value="Peptidase_S8_subtilisin-rel"/>
</dbReference>
<dbReference type="PANTHER" id="PTHR43806:SF11">
    <property type="entry name" value="CEREVISIN-RELATED"/>
    <property type="match status" value="1"/>
</dbReference>
<dbReference type="FunFam" id="3.40.50.200:FF:000022">
    <property type="entry name" value="Extracellular protease"/>
    <property type="match status" value="1"/>
</dbReference>
<proteinExistence type="inferred from homology"/>
<evidence type="ECO:0000256" key="8">
    <source>
        <dbReference type="ARBA" id="ARBA00023145"/>
    </source>
</evidence>
<keyword evidence="7 9" id="KW-0720">Serine protease</keyword>
<keyword evidence="8" id="KW-0865">Zymogen</keyword>
<evidence type="ECO:0000256" key="5">
    <source>
        <dbReference type="ARBA" id="ARBA00022729"/>
    </source>
</evidence>
<evidence type="ECO:0000256" key="6">
    <source>
        <dbReference type="ARBA" id="ARBA00022801"/>
    </source>
</evidence>